<evidence type="ECO:0000256" key="1">
    <source>
        <dbReference type="ARBA" id="ARBA00022512"/>
    </source>
</evidence>
<evidence type="ECO:0000256" key="5">
    <source>
        <dbReference type="SAM" id="MobiDB-lite"/>
    </source>
</evidence>
<sequence>TSESVSGSESMSESLPKEVNAAGILPSTGENNNLGTITAIAGLGLITASVATKKTKKNKHQE</sequence>
<accession>A0ABT6HDL1</accession>
<keyword evidence="6" id="KW-0472">Membrane</keyword>
<keyword evidence="3" id="KW-0732">Signal</keyword>
<dbReference type="Proteomes" id="UP001529201">
    <property type="component" value="Unassembled WGS sequence"/>
</dbReference>
<evidence type="ECO:0000259" key="7">
    <source>
        <dbReference type="Pfam" id="PF00746"/>
    </source>
</evidence>
<evidence type="ECO:0000256" key="2">
    <source>
        <dbReference type="ARBA" id="ARBA00022525"/>
    </source>
</evidence>
<feature type="non-terminal residue" evidence="8">
    <location>
        <position position="1"/>
    </location>
</feature>
<feature type="compositionally biased region" description="Low complexity" evidence="5">
    <location>
        <begin position="1"/>
        <end position="14"/>
    </location>
</feature>
<dbReference type="InterPro" id="IPR019931">
    <property type="entry name" value="LPXTG_anchor"/>
</dbReference>
<evidence type="ECO:0000256" key="3">
    <source>
        <dbReference type="ARBA" id="ARBA00022729"/>
    </source>
</evidence>
<evidence type="ECO:0000256" key="4">
    <source>
        <dbReference type="ARBA" id="ARBA00023088"/>
    </source>
</evidence>
<dbReference type="EMBL" id="JARGDN010000012">
    <property type="protein sequence ID" value="MDG9734153.1"/>
    <property type="molecule type" value="Genomic_DNA"/>
</dbReference>
<dbReference type="NCBIfam" id="TIGR01167">
    <property type="entry name" value="LPXTG_anchor"/>
    <property type="match status" value="1"/>
</dbReference>
<evidence type="ECO:0000313" key="8">
    <source>
        <dbReference type="EMBL" id="MDG9734153.1"/>
    </source>
</evidence>
<protein>
    <submittedName>
        <fullName evidence="8">LPXTG cell wall anchor domain-containing protein</fullName>
    </submittedName>
</protein>
<name>A0ABT6HDL1_LEUPS</name>
<gene>
    <name evidence="8" type="ORF">P1N92_08490</name>
</gene>
<reference evidence="8 9" key="1">
    <citation type="submission" date="2023-02" db="EMBL/GenBank/DDBJ databases">
        <title>Antimicrobial susceptibility testing and tentative epidemiological cut-off values for Lactobacillaceae family species intended for ingestion.</title>
        <authorList>
            <person name="Noehr-Meldgaard K."/>
            <person name="Struve C."/>
            <person name="Ingmer H."/>
            <person name="Koza A."/>
            <person name="Al-Nakeeb K."/>
            <person name="Agersoe Y."/>
        </authorList>
    </citation>
    <scope>NUCLEOTIDE SEQUENCE [LARGE SCALE GENOMIC DNA]</scope>
    <source>
        <strain evidence="8 9">DSM 20193</strain>
    </source>
</reference>
<organism evidence="8 9">
    <name type="scientific">Leuconostoc pseudomesenteroides</name>
    <dbReference type="NCBI Taxonomy" id="33968"/>
    <lineage>
        <taxon>Bacteria</taxon>
        <taxon>Bacillati</taxon>
        <taxon>Bacillota</taxon>
        <taxon>Bacilli</taxon>
        <taxon>Lactobacillales</taxon>
        <taxon>Lactobacillaceae</taxon>
        <taxon>Leuconostoc</taxon>
    </lineage>
</organism>
<keyword evidence="6" id="KW-1133">Transmembrane helix</keyword>
<feature type="region of interest" description="Disordered" evidence="5">
    <location>
        <begin position="1"/>
        <end position="31"/>
    </location>
</feature>
<feature type="transmembrane region" description="Helical" evidence="6">
    <location>
        <begin position="34"/>
        <end position="52"/>
    </location>
</feature>
<evidence type="ECO:0000256" key="6">
    <source>
        <dbReference type="SAM" id="Phobius"/>
    </source>
</evidence>
<dbReference type="RefSeq" id="WP_279619495.1">
    <property type="nucleotide sequence ID" value="NZ_JARGDN010000012.1"/>
</dbReference>
<proteinExistence type="predicted"/>
<keyword evidence="6" id="KW-0812">Transmembrane</keyword>
<comment type="caution">
    <text evidence="8">The sequence shown here is derived from an EMBL/GenBank/DDBJ whole genome shotgun (WGS) entry which is preliminary data.</text>
</comment>
<keyword evidence="1" id="KW-0134">Cell wall</keyword>
<feature type="domain" description="Gram-positive cocci surface proteins LPxTG" evidence="7">
    <location>
        <begin position="20"/>
        <end position="59"/>
    </location>
</feature>
<evidence type="ECO:0000313" key="9">
    <source>
        <dbReference type="Proteomes" id="UP001529201"/>
    </source>
</evidence>
<keyword evidence="9" id="KW-1185">Reference proteome</keyword>
<keyword evidence="4" id="KW-0572">Peptidoglycan-anchor</keyword>
<keyword evidence="2" id="KW-0964">Secreted</keyword>
<dbReference type="Pfam" id="PF00746">
    <property type="entry name" value="Gram_pos_anchor"/>
    <property type="match status" value="1"/>
</dbReference>